<protein>
    <submittedName>
        <fullName evidence="1">Uncharacterized protein</fullName>
    </submittedName>
</protein>
<evidence type="ECO:0000313" key="2">
    <source>
        <dbReference type="Proteomes" id="UP000316621"/>
    </source>
</evidence>
<proteinExistence type="predicted"/>
<evidence type="ECO:0000313" key="1">
    <source>
        <dbReference type="EMBL" id="RZC56408.1"/>
    </source>
</evidence>
<organism evidence="1 2">
    <name type="scientific">Papaver somniferum</name>
    <name type="common">Opium poppy</name>
    <dbReference type="NCBI Taxonomy" id="3469"/>
    <lineage>
        <taxon>Eukaryota</taxon>
        <taxon>Viridiplantae</taxon>
        <taxon>Streptophyta</taxon>
        <taxon>Embryophyta</taxon>
        <taxon>Tracheophyta</taxon>
        <taxon>Spermatophyta</taxon>
        <taxon>Magnoliopsida</taxon>
        <taxon>Ranunculales</taxon>
        <taxon>Papaveraceae</taxon>
        <taxon>Papaveroideae</taxon>
        <taxon>Papaver</taxon>
    </lineage>
</organism>
<accession>A0A4Y7J9F2</accession>
<name>A0A4Y7J9F2_PAPSO</name>
<gene>
    <name evidence="1" type="ORF">C5167_015264</name>
</gene>
<reference evidence="1 2" key="1">
    <citation type="journal article" date="2018" name="Science">
        <title>The opium poppy genome and morphinan production.</title>
        <authorList>
            <person name="Guo L."/>
            <person name="Winzer T."/>
            <person name="Yang X."/>
            <person name="Li Y."/>
            <person name="Ning Z."/>
            <person name="He Z."/>
            <person name="Teodor R."/>
            <person name="Lu Y."/>
            <person name="Bowser T.A."/>
            <person name="Graham I.A."/>
            <person name="Ye K."/>
        </authorList>
    </citation>
    <scope>NUCLEOTIDE SEQUENCE [LARGE SCALE GENOMIC DNA]</scope>
    <source>
        <strain evidence="2">cv. HN1</strain>
        <tissue evidence="1">Leaves</tissue>
    </source>
</reference>
<keyword evidence="2" id="KW-1185">Reference proteome</keyword>
<dbReference type="Gramene" id="RZC56408">
    <property type="protein sequence ID" value="RZC56408"/>
    <property type="gene ID" value="C5167_015264"/>
</dbReference>
<dbReference type="Proteomes" id="UP000316621">
    <property type="component" value="Chromosome 3"/>
</dbReference>
<sequence length="173" mass="19763">MDIIWDKLPSNCQRFHEKSLDIRFISFSHQLTSKKEIRVARAYGLLARVQGWIELDLELILGVELELYRWVSSTDIYIHGTKILPEAEAHGKRAYCSEDLKLKVGYDSAVRLGWASLWAVAESLLRGSVVPVIGTSEFEEYRRDDQFSSGNKLAQLLSFTHQKSQHLLSLIGL</sequence>
<dbReference type="AlphaFoldDB" id="A0A4Y7J9F2"/>
<dbReference type="EMBL" id="CM010717">
    <property type="protein sequence ID" value="RZC56408.1"/>
    <property type="molecule type" value="Genomic_DNA"/>
</dbReference>